<proteinExistence type="predicted"/>
<protein>
    <submittedName>
        <fullName evidence="1">Uncharacterized protein</fullName>
    </submittedName>
</protein>
<evidence type="ECO:0000313" key="2">
    <source>
        <dbReference type="Proteomes" id="UP000037939"/>
    </source>
</evidence>
<reference evidence="1 2" key="1">
    <citation type="submission" date="2015-07" db="EMBL/GenBank/DDBJ databases">
        <title>Draft genome sequence of the Amantichitinum ursilacus IGB-41, a new chitin-degrading bacterium.</title>
        <authorList>
            <person name="Kirstahler P."/>
            <person name="Guenther M."/>
            <person name="Grumaz C."/>
            <person name="Rupp S."/>
            <person name="Zibek S."/>
            <person name="Sohn K."/>
        </authorList>
    </citation>
    <scope>NUCLEOTIDE SEQUENCE [LARGE SCALE GENOMIC DNA]</scope>
    <source>
        <strain evidence="1 2">IGB-41</strain>
    </source>
</reference>
<dbReference type="EMBL" id="LAQT01000028">
    <property type="protein sequence ID" value="KPC50529.1"/>
    <property type="molecule type" value="Genomic_DNA"/>
</dbReference>
<sequence length="69" mass="7334">MSRRLPETALPNPSVKESAALLRTMQAAMALAQMQGRPVDEMLKARAQALESSLTRIVRASTGVVALAA</sequence>
<dbReference type="AlphaFoldDB" id="A0A0N0GM33"/>
<accession>A0A0N0GM33</accession>
<keyword evidence="2" id="KW-1185">Reference proteome</keyword>
<dbReference type="RefSeq" id="WP_053939013.1">
    <property type="nucleotide sequence ID" value="NZ_LAQT01000028.1"/>
</dbReference>
<evidence type="ECO:0000313" key="1">
    <source>
        <dbReference type="EMBL" id="KPC50529.1"/>
    </source>
</evidence>
<name>A0A0N0GM33_9NEIS</name>
<gene>
    <name evidence="1" type="ORF">WG78_17030</name>
</gene>
<dbReference type="Proteomes" id="UP000037939">
    <property type="component" value="Unassembled WGS sequence"/>
</dbReference>
<comment type="caution">
    <text evidence="1">The sequence shown here is derived from an EMBL/GenBank/DDBJ whole genome shotgun (WGS) entry which is preliminary data.</text>
</comment>
<organism evidence="1 2">
    <name type="scientific">Amantichitinum ursilacus</name>
    <dbReference type="NCBI Taxonomy" id="857265"/>
    <lineage>
        <taxon>Bacteria</taxon>
        <taxon>Pseudomonadati</taxon>
        <taxon>Pseudomonadota</taxon>
        <taxon>Betaproteobacteria</taxon>
        <taxon>Neisseriales</taxon>
        <taxon>Chitinibacteraceae</taxon>
        <taxon>Amantichitinum</taxon>
    </lineage>
</organism>